<feature type="signal peptide" evidence="9">
    <location>
        <begin position="1"/>
        <end position="21"/>
    </location>
</feature>
<evidence type="ECO:0000259" key="10">
    <source>
        <dbReference type="PROSITE" id="PS51405"/>
    </source>
</evidence>
<dbReference type="PANTHER" id="PTHR33577">
    <property type="entry name" value="STERIGMATOCYSTIN BIOSYNTHESIS PEROXIDASE STCC-RELATED"/>
    <property type="match status" value="1"/>
</dbReference>
<gene>
    <name evidence="11" type="ORF">FA15DRAFT_619214</name>
</gene>
<keyword evidence="3" id="KW-0349">Heme</keyword>
<dbReference type="Gene3D" id="1.10.489.10">
    <property type="entry name" value="Chloroperoxidase-like"/>
    <property type="match status" value="1"/>
</dbReference>
<evidence type="ECO:0000313" key="11">
    <source>
        <dbReference type="EMBL" id="TFK24496.1"/>
    </source>
</evidence>
<feature type="region of interest" description="Disordered" evidence="8">
    <location>
        <begin position="144"/>
        <end position="167"/>
    </location>
</feature>
<dbReference type="GO" id="GO:0046872">
    <property type="term" value="F:metal ion binding"/>
    <property type="evidence" value="ECO:0007669"/>
    <property type="project" value="UniProtKB-KW"/>
</dbReference>
<keyword evidence="9" id="KW-0732">Signal</keyword>
<dbReference type="GO" id="GO:0004601">
    <property type="term" value="F:peroxidase activity"/>
    <property type="evidence" value="ECO:0007669"/>
    <property type="project" value="UniProtKB-KW"/>
</dbReference>
<evidence type="ECO:0000256" key="3">
    <source>
        <dbReference type="ARBA" id="ARBA00022617"/>
    </source>
</evidence>
<comment type="cofactor">
    <cofactor evidence="1">
        <name>heme b</name>
        <dbReference type="ChEBI" id="CHEBI:60344"/>
    </cofactor>
</comment>
<evidence type="ECO:0000256" key="2">
    <source>
        <dbReference type="ARBA" id="ARBA00022559"/>
    </source>
</evidence>
<dbReference type="PROSITE" id="PS51405">
    <property type="entry name" value="HEME_HALOPEROXIDASE"/>
    <property type="match status" value="1"/>
</dbReference>
<evidence type="ECO:0000256" key="8">
    <source>
        <dbReference type="SAM" id="MobiDB-lite"/>
    </source>
</evidence>
<keyword evidence="6" id="KW-0408">Iron</keyword>
<keyword evidence="4" id="KW-0479">Metal-binding</keyword>
<dbReference type="SUPFAM" id="SSF47571">
    <property type="entry name" value="Cloroperoxidase"/>
    <property type="match status" value="1"/>
</dbReference>
<evidence type="ECO:0000313" key="12">
    <source>
        <dbReference type="Proteomes" id="UP000307440"/>
    </source>
</evidence>
<organism evidence="11 12">
    <name type="scientific">Coprinopsis marcescibilis</name>
    <name type="common">Agaric fungus</name>
    <name type="synonym">Psathyrella marcescibilis</name>
    <dbReference type="NCBI Taxonomy" id="230819"/>
    <lineage>
        <taxon>Eukaryota</taxon>
        <taxon>Fungi</taxon>
        <taxon>Dikarya</taxon>
        <taxon>Basidiomycota</taxon>
        <taxon>Agaricomycotina</taxon>
        <taxon>Agaricomycetes</taxon>
        <taxon>Agaricomycetidae</taxon>
        <taxon>Agaricales</taxon>
        <taxon>Agaricineae</taxon>
        <taxon>Psathyrellaceae</taxon>
        <taxon>Coprinopsis</taxon>
    </lineage>
</organism>
<keyword evidence="12" id="KW-1185">Reference proteome</keyword>
<evidence type="ECO:0000256" key="4">
    <source>
        <dbReference type="ARBA" id="ARBA00022723"/>
    </source>
</evidence>
<dbReference type="InterPro" id="IPR036851">
    <property type="entry name" value="Chloroperoxidase-like_sf"/>
</dbReference>
<proteinExistence type="inferred from homology"/>
<comment type="similarity">
    <text evidence="7">Belongs to the chloroperoxidase family.</text>
</comment>
<dbReference type="Pfam" id="PF01328">
    <property type="entry name" value="Peroxidase_2"/>
    <property type="match status" value="1"/>
</dbReference>
<dbReference type="AlphaFoldDB" id="A0A5C3KVD0"/>
<evidence type="ECO:0000256" key="6">
    <source>
        <dbReference type="ARBA" id="ARBA00023004"/>
    </source>
</evidence>
<evidence type="ECO:0000256" key="1">
    <source>
        <dbReference type="ARBA" id="ARBA00001970"/>
    </source>
</evidence>
<keyword evidence="5" id="KW-0560">Oxidoreductase</keyword>
<dbReference type="PANTHER" id="PTHR33577:SF16">
    <property type="entry name" value="HEME HALOPEROXIDASE FAMILY PROFILE DOMAIN-CONTAINING PROTEIN"/>
    <property type="match status" value="1"/>
</dbReference>
<dbReference type="Proteomes" id="UP000307440">
    <property type="component" value="Unassembled WGS sequence"/>
</dbReference>
<name>A0A5C3KVD0_COPMA</name>
<evidence type="ECO:0000256" key="5">
    <source>
        <dbReference type="ARBA" id="ARBA00023002"/>
    </source>
</evidence>
<dbReference type="OrthoDB" id="2542103at2759"/>
<sequence>MSLKKLSVLLIALATAADVLAIPQYATLAGLTERQLAEVVPQMNAKIPPAPPGPLRFGGLKLVDDRDHPWRPLRDGDIRGPCPGLNTLASHGYLPRDGVATPTQIINAAQEGLNLINQGAKLATYAALLLEGNVVTNLLSIGGKTHRTGPDPPSPASVGGLSHHGTFEGDASTTRGDAFFGDNHSFNQTLFDQFVDFSNRFGNGYYNYTVGGELRFHRIQDSIATNPEFDLRGFRHSTAFGESAFIANNFVDGRKTGAEAHQLDMDSALSFFRDMRFPRGFHRAAQPGGGEGVDVIFNAHPLQPGHNVGGVNNYVVDTSRGSLFDQCGIYTYMVNTTIRDLYPNPTGVLRRNLNINLDFLYEAFGFTSADCPQVRPFGRN</sequence>
<evidence type="ECO:0000256" key="9">
    <source>
        <dbReference type="SAM" id="SignalP"/>
    </source>
</evidence>
<evidence type="ECO:0000256" key="7">
    <source>
        <dbReference type="ARBA" id="ARBA00025795"/>
    </source>
</evidence>
<keyword evidence="2 11" id="KW-0575">Peroxidase</keyword>
<feature type="chain" id="PRO_5022826311" evidence="9">
    <location>
        <begin position="22"/>
        <end position="380"/>
    </location>
</feature>
<dbReference type="InterPro" id="IPR000028">
    <property type="entry name" value="Chloroperoxidase"/>
</dbReference>
<dbReference type="EMBL" id="ML210199">
    <property type="protein sequence ID" value="TFK24496.1"/>
    <property type="molecule type" value="Genomic_DNA"/>
</dbReference>
<protein>
    <submittedName>
        <fullName evidence="11">Cloroperoxidase</fullName>
    </submittedName>
</protein>
<reference evidence="11 12" key="1">
    <citation type="journal article" date="2019" name="Nat. Ecol. Evol.">
        <title>Megaphylogeny resolves global patterns of mushroom evolution.</title>
        <authorList>
            <person name="Varga T."/>
            <person name="Krizsan K."/>
            <person name="Foldi C."/>
            <person name="Dima B."/>
            <person name="Sanchez-Garcia M."/>
            <person name="Sanchez-Ramirez S."/>
            <person name="Szollosi G.J."/>
            <person name="Szarkandi J.G."/>
            <person name="Papp V."/>
            <person name="Albert L."/>
            <person name="Andreopoulos W."/>
            <person name="Angelini C."/>
            <person name="Antonin V."/>
            <person name="Barry K.W."/>
            <person name="Bougher N.L."/>
            <person name="Buchanan P."/>
            <person name="Buyck B."/>
            <person name="Bense V."/>
            <person name="Catcheside P."/>
            <person name="Chovatia M."/>
            <person name="Cooper J."/>
            <person name="Damon W."/>
            <person name="Desjardin D."/>
            <person name="Finy P."/>
            <person name="Geml J."/>
            <person name="Haridas S."/>
            <person name="Hughes K."/>
            <person name="Justo A."/>
            <person name="Karasinski D."/>
            <person name="Kautmanova I."/>
            <person name="Kiss B."/>
            <person name="Kocsube S."/>
            <person name="Kotiranta H."/>
            <person name="LaButti K.M."/>
            <person name="Lechner B.E."/>
            <person name="Liimatainen K."/>
            <person name="Lipzen A."/>
            <person name="Lukacs Z."/>
            <person name="Mihaltcheva S."/>
            <person name="Morgado L.N."/>
            <person name="Niskanen T."/>
            <person name="Noordeloos M.E."/>
            <person name="Ohm R.A."/>
            <person name="Ortiz-Santana B."/>
            <person name="Ovrebo C."/>
            <person name="Racz N."/>
            <person name="Riley R."/>
            <person name="Savchenko A."/>
            <person name="Shiryaev A."/>
            <person name="Soop K."/>
            <person name="Spirin V."/>
            <person name="Szebenyi C."/>
            <person name="Tomsovsky M."/>
            <person name="Tulloss R.E."/>
            <person name="Uehling J."/>
            <person name="Grigoriev I.V."/>
            <person name="Vagvolgyi C."/>
            <person name="Papp T."/>
            <person name="Martin F.M."/>
            <person name="Miettinen O."/>
            <person name="Hibbett D.S."/>
            <person name="Nagy L.G."/>
        </authorList>
    </citation>
    <scope>NUCLEOTIDE SEQUENCE [LARGE SCALE GENOMIC DNA]</scope>
    <source>
        <strain evidence="11 12">CBS 121175</strain>
    </source>
</reference>
<accession>A0A5C3KVD0</accession>
<feature type="domain" description="Heme haloperoxidase family profile" evidence="10">
    <location>
        <begin position="66"/>
        <end position="304"/>
    </location>
</feature>